<keyword evidence="2" id="KW-1185">Reference proteome</keyword>
<reference evidence="1 2" key="1">
    <citation type="submission" date="2020-02" db="EMBL/GenBank/DDBJ databases">
        <authorList>
            <person name="Ma Q."/>
            <person name="Huang Y."/>
            <person name="Song X."/>
            <person name="Pei D."/>
        </authorList>
    </citation>
    <scope>NUCLEOTIDE SEQUENCE [LARGE SCALE GENOMIC DNA]</scope>
    <source>
        <strain evidence="1">Sxm20200214</strain>
        <tissue evidence="1">Leaf</tissue>
    </source>
</reference>
<accession>A0A8X7QBX9</accession>
<name>A0A8X7QBX9_BRACI</name>
<sequence length="67" mass="7609">MSHIFFETIQPFRWLTVALIAPSLMDLATMLYASAIGCAEFSLSFWVTSVREILEKCLKPLLDVTEL</sequence>
<proteinExistence type="predicted"/>
<dbReference type="EMBL" id="JAAMPC010000014">
    <property type="protein sequence ID" value="KAG2265248.1"/>
    <property type="molecule type" value="Genomic_DNA"/>
</dbReference>
<gene>
    <name evidence="1" type="ORF">Bca52824_072327</name>
</gene>
<dbReference type="OrthoDB" id="10279317at2759"/>
<comment type="caution">
    <text evidence="1">The sequence shown here is derived from an EMBL/GenBank/DDBJ whole genome shotgun (WGS) entry which is preliminary data.</text>
</comment>
<protein>
    <submittedName>
        <fullName evidence="1">Uncharacterized protein</fullName>
    </submittedName>
</protein>
<evidence type="ECO:0000313" key="2">
    <source>
        <dbReference type="Proteomes" id="UP000886595"/>
    </source>
</evidence>
<dbReference type="AlphaFoldDB" id="A0A8X7QBX9"/>
<dbReference type="Proteomes" id="UP000886595">
    <property type="component" value="Unassembled WGS sequence"/>
</dbReference>
<organism evidence="1 2">
    <name type="scientific">Brassica carinata</name>
    <name type="common">Ethiopian mustard</name>
    <name type="synonym">Abyssinian cabbage</name>
    <dbReference type="NCBI Taxonomy" id="52824"/>
    <lineage>
        <taxon>Eukaryota</taxon>
        <taxon>Viridiplantae</taxon>
        <taxon>Streptophyta</taxon>
        <taxon>Embryophyta</taxon>
        <taxon>Tracheophyta</taxon>
        <taxon>Spermatophyta</taxon>
        <taxon>Magnoliopsida</taxon>
        <taxon>eudicotyledons</taxon>
        <taxon>Gunneridae</taxon>
        <taxon>Pentapetalae</taxon>
        <taxon>rosids</taxon>
        <taxon>malvids</taxon>
        <taxon>Brassicales</taxon>
        <taxon>Brassicaceae</taxon>
        <taxon>Brassiceae</taxon>
        <taxon>Brassica</taxon>
    </lineage>
</organism>
<evidence type="ECO:0000313" key="1">
    <source>
        <dbReference type="EMBL" id="KAG2265248.1"/>
    </source>
</evidence>